<keyword evidence="2" id="KW-1185">Reference proteome</keyword>
<sequence>MPVVAGLGETAEGTKFPGLRKVVTIMMNSVLALAELGAESEGTGFVTVTVSGNSNDSHQCGSNHSEGC</sequence>
<gene>
    <name evidence="1" type="ORF">EV192_102418</name>
</gene>
<evidence type="ECO:0000313" key="2">
    <source>
        <dbReference type="Proteomes" id="UP000295680"/>
    </source>
</evidence>
<dbReference type="AlphaFoldDB" id="A0A4R2JQ02"/>
<reference evidence="1 2" key="1">
    <citation type="submission" date="2019-03" db="EMBL/GenBank/DDBJ databases">
        <title>Genomic Encyclopedia of Type Strains, Phase IV (KMG-IV): sequencing the most valuable type-strain genomes for metagenomic binning, comparative biology and taxonomic classification.</title>
        <authorList>
            <person name="Goeker M."/>
        </authorList>
    </citation>
    <scope>NUCLEOTIDE SEQUENCE [LARGE SCALE GENOMIC DNA]</scope>
    <source>
        <strain evidence="1 2">DSM 45934</strain>
    </source>
</reference>
<accession>A0A4R2JQ02</accession>
<evidence type="ECO:0000313" key="1">
    <source>
        <dbReference type="EMBL" id="TCO62281.1"/>
    </source>
</evidence>
<protein>
    <submittedName>
        <fullName evidence="1">Uncharacterized protein</fullName>
    </submittedName>
</protein>
<name>A0A4R2JQ02_9PSEU</name>
<comment type="caution">
    <text evidence="1">The sequence shown here is derived from an EMBL/GenBank/DDBJ whole genome shotgun (WGS) entry which is preliminary data.</text>
</comment>
<proteinExistence type="predicted"/>
<organism evidence="1 2">
    <name type="scientific">Actinocrispum wychmicini</name>
    <dbReference type="NCBI Taxonomy" id="1213861"/>
    <lineage>
        <taxon>Bacteria</taxon>
        <taxon>Bacillati</taxon>
        <taxon>Actinomycetota</taxon>
        <taxon>Actinomycetes</taxon>
        <taxon>Pseudonocardiales</taxon>
        <taxon>Pseudonocardiaceae</taxon>
        <taxon>Actinocrispum</taxon>
    </lineage>
</organism>
<dbReference type="EMBL" id="SLWS01000002">
    <property type="protein sequence ID" value="TCO62281.1"/>
    <property type="molecule type" value="Genomic_DNA"/>
</dbReference>
<dbReference type="Proteomes" id="UP000295680">
    <property type="component" value="Unassembled WGS sequence"/>
</dbReference>